<proteinExistence type="predicted"/>
<reference evidence="3" key="1">
    <citation type="submission" date="2024-04" db="EMBL/GenBank/DDBJ databases">
        <title>Salinicola lusitanus LLJ914,a marine bacterium isolated from the Okinawa Trough.</title>
        <authorList>
            <person name="Li J."/>
        </authorList>
    </citation>
    <scope>NUCLEOTIDE SEQUENCE [LARGE SCALE GENOMIC DNA]</scope>
</reference>
<name>A0AAW0MTW1_9GOBI</name>
<feature type="region of interest" description="Disordered" evidence="1">
    <location>
        <begin position="102"/>
        <end position="128"/>
    </location>
</feature>
<sequence length="215" mass="24517">MRRWERVSNILGIDKSHNRITQATEIVFGKMIYAERKHVQSLANDTTRVYGGGAAERGSRNTGSFSRVQTPLFSSVLCSVFGTHRVSDRLWAEEVTDFLPHLPSCPTKRPSRRGRPPSKPDPSDLGIAAGLSPLEQQRNMALLEWEGRMRSLSQEQELLAEKRRATRQKESAYRLKKRYYRAKLRRLGEEVPSSSDSELDEGQRLGLTTAHRRIL</sequence>
<dbReference type="Proteomes" id="UP001460270">
    <property type="component" value="Unassembled WGS sequence"/>
</dbReference>
<organism evidence="2 3">
    <name type="scientific">Mugilogobius chulae</name>
    <name type="common">yellowstripe goby</name>
    <dbReference type="NCBI Taxonomy" id="88201"/>
    <lineage>
        <taxon>Eukaryota</taxon>
        <taxon>Metazoa</taxon>
        <taxon>Chordata</taxon>
        <taxon>Craniata</taxon>
        <taxon>Vertebrata</taxon>
        <taxon>Euteleostomi</taxon>
        <taxon>Actinopterygii</taxon>
        <taxon>Neopterygii</taxon>
        <taxon>Teleostei</taxon>
        <taxon>Neoteleostei</taxon>
        <taxon>Acanthomorphata</taxon>
        <taxon>Gobiaria</taxon>
        <taxon>Gobiiformes</taxon>
        <taxon>Gobioidei</taxon>
        <taxon>Gobiidae</taxon>
        <taxon>Gobionellinae</taxon>
        <taxon>Mugilogobius</taxon>
    </lineage>
</organism>
<dbReference type="AlphaFoldDB" id="A0AAW0MTW1"/>
<dbReference type="EMBL" id="JBBPFD010000020">
    <property type="protein sequence ID" value="KAK7884633.1"/>
    <property type="molecule type" value="Genomic_DNA"/>
</dbReference>
<gene>
    <name evidence="2" type="ORF">WMY93_027756</name>
</gene>
<keyword evidence="3" id="KW-1185">Reference proteome</keyword>
<accession>A0AAW0MTW1</accession>
<comment type="caution">
    <text evidence="2">The sequence shown here is derived from an EMBL/GenBank/DDBJ whole genome shotgun (WGS) entry which is preliminary data.</text>
</comment>
<evidence type="ECO:0000256" key="1">
    <source>
        <dbReference type="SAM" id="MobiDB-lite"/>
    </source>
</evidence>
<evidence type="ECO:0000313" key="3">
    <source>
        <dbReference type="Proteomes" id="UP001460270"/>
    </source>
</evidence>
<protein>
    <submittedName>
        <fullName evidence="2">Uncharacterized protein</fullName>
    </submittedName>
</protein>
<evidence type="ECO:0000313" key="2">
    <source>
        <dbReference type="EMBL" id="KAK7884633.1"/>
    </source>
</evidence>